<feature type="domain" description="Histidine kinase" evidence="14">
    <location>
        <begin position="141"/>
        <end position="358"/>
    </location>
</feature>
<dbReference type="PANTHER" id="PTHR45569:SF1">
    <property type="entry name" value="SENSOR PROTEIN KDPD"/>
    <property type="match status" value="1"/>
</dbReference>
<comment type="subcellular location">
    <subcellularLocation>
        <location evidence="2">Membrane</location>
        <topology evidence="2">Multi-pass membrane protein</topology>
    </subcellularLocation>
</comment>
<evidence type="ECO:0000256" key="13">
    <source>
        <dbReference type="SAM" id="Phobius"/>
    </source>
</evidence>
<dbReference type="SUPFAM" id="SSF55874">
    <property type="entry name" value="ATPase domain of HSP90 chaperone/DNA topoisomerase II/histidine kinase"/>
    <property type="match status" value="1"/>
</dbReference>
<keyword evidence="9" id="KW-0067">ATP-binding</keyword>
<keyword evidence="6 13" id="KW-0812">Transmembrane</keyword>
<dbReference type="Gene3D" id="1.10.287.130">
    <property type="match status" value="1"/>
</dbReference>
<dbReference type="Gene3D" id="3.30.565.10">
    <property type="entry name" value="Histidine kinase-like ATPase, C-terminal domain"/>
    <property type="match status" value="1"/>
</dbReference>
<dbReference type="SMART" id="SM00388">
    <property type="entry name" value="HisKA"/>
    <property type="match status" value="1"/>
</dbReference>
<dbReference type="Pfam" id="PF13493">
    <property type="entry name" value="DUF4118"/>
    <property type="match status" value="1"/>
</dbReference>
<comment type="caution">
    <text evidence="15">The sequence shown here is derived from an EMBL/GenBank/DDBJ whole genome shotgun (WGS) entry which is preliminary data.</text>
</comment>
<feature type="transmembrane region" description="Helical" evidence="13">
    <location>
        <begin position="60"/>
        <end position="82"/>
    </location>
</feature>
<reference evidence="15 16" key="1">
    <citation type="journal article" date="2021" name="ISME Commun">
        <title>Automated analysis of genomic sequences facilitates high-throughput and comprehensive description of bacteria.</title>
        <authorList>
            <person name="Hitch T.C.A."/>
        </authorList>
    </citation>
    <scope>NUCLEOTIDE SEQUENCE [LARGE SCALE GENOMIC DNA]</scope>
    <source>
        <strain evidence="15 16">Sanger_03</strain>
    </source>
</reference>
<dbReference type="Pfam" id="PF02518">
    <property type="entry name" value="HATPase_c"/>
    <property type="match status" value="1"/>
</dbReference>
<feature type="transmembrane region" description="Helical" evidence="13">
    <location>
        <begin position="36"/>
        <end position="53"/>
    </location>
</feature>
<comment type="catalytic activity">
    <reaction evidence="1">
        <text>ATP + protein L-histidine = ADP + protein N-phospho-L-histidine.</text>
        <dbReference type="EC" id="2.7.13.3"/>
    </reaction>
</comment>
<evidence type="ECO:0000256" key="2">
    <source>
        <dbReference type="ARBA" id="ARBA00004141"/>
    </source>
</evidence>
<evidence type="ECO:0000313" key="16">
    <source>
        <dbReference type="Proteomes" id="UP001652431"/>
    </source>
</evidence>
<dbReference type="Proteomes" id="UP001652431">
    <property type="component" value="Unassembled WGS sequence"/>
</dbReference>
<gene>
    <name evidence="15" type="ORF">OCV99_15475</name>
</gene>
<evidence type="ECO:0000256" key="9">
    <source>
        <dbReference type="ARBA" id="ARBA00022840"/>
    </source>
</evidence>
<dbReference type="RefSeq" id="WP_158371751.1">
    <property type="nucleotide sequence ID" value="NZ_JAOQJU010000029.1"/>
</dbReference>
<evidence type="ECO:0000256" key="8">
    <source>
        <dbReference type="ARBA" id="ARBA00022777"/>
    </source>
</evidence>
<dbReference type="Gene3D" id="1.20.120.620">
    <property type="entry name" value="Backbone structure of the membrane domain of e. Coli histidine kinase receptor kdpd"/>
    <property type="match status" value="1"/>
</dbReference>
<dbReference type="SUPFAM" id="SSF47384">
    <property type="entry name" value="Homodimeric domain of signal transducing histidine kinase"/>
    <property type="match status" value="1"/>
</dbReference>
<proteinExistence type="predicted"/>
<dbReference type="PANTHER" id="PTHR45569">
    <property type="entry name" value="SENSOR PROTEIN KDPD"/>
    <property type="match status" value="1"/>
</dbReference>
<dbReference type="InterPro" id="IPR004358">
    <property type="entry name" value="Sig_transdc_His_kin-like_C"/>
</dbReference>
<sequence>MFKKYQEKKYYSITLMLLFMLISTALAFLAFKFANINSANIALIYILALILTARYTNGYWYGIVFALFSVICINYFFTYPYFNLNFTLSGYPVSFILTLTITLITSATTSHLKIQAALLAEREEIINKAEKEKMRANLLRAISHDLRTPLTSIIGTSDSYLEFPDSLNAEEKTTLVKQIRDDANWLLNMVENLLSVTRIKDSESAKVNKSPEIVEEVISEAIQRFKKRCPEASVRVSIPEDYIILPMDPLLIEQVIINLLDNACVHSSSSQPIDLTVIDSPTSVVFCIRDYGKGISPSLLPVIFDGSSARNTATPDAHRGMGIGLSICKTIITAHAGSITALNHDKGAEFMFTLPKEDSLS</sequence>
<evidence type="ECO:0000256" key="10">
    <source>
        <dbReference type="ARBA" id="ARBA00022989"/>
    </source>
</evidence>
<dbReference type="InterPro" id="IPR036097">
    <property type="entry name" value="HisK_dim/P_sf"/>
</dbReference>
<dbReference type="SMART" id="SM00387">
    <property type="entry name" value="HATPase_c"/>
    <property type="match status" value="1"/>
</dbReference>
<keyword evidence="10 13" id="KW-1133">Transmembrane helix</keyword>
<evidence type="ECO:0000256" key="7">
    <source>
        <dbReference type="ARBA" id="ARBA00022741"/>
    </source>
</evidence>
<keyword evidence="7" id="KW-0547">Nucleotide-binding</keyword>
<evidence type="ECO:0000256" key="5">
    <source>
        <dbReference type="ARBA" id="ARBA00022679"/>
    </source>
</evidence>
<name>A0ABT2RR52_9FIRM</name>
<feature type="transmembrane region" description="Helical" evidence="13">
    <location>
        <begin position="12"/>
        <end position="30"/>
    </location>
</feature>
<evidence type="ECO:0000256" key="1">
    <source>
        <dbReference type="ARBA" id="ARBA00000085"/>
    </source>
</evidence>
<dbReference type="CDD" id="cd00082">
    <property type="entry name" value="HisKA"/>
    <property type="match status" value="1"/>
</dbReference>
<keyword evidence="11" id="KW-0902">Two-component regulatory system</keyword>
<dbReference type="CDD" id="cd00075">
    <property type="entry name" value="HATPase"/>
    <property type="match status" value="1"/>
</dbReference>
<keyword evidence="8" id="KW-0418">Kinase</keyword>
<dbReference type="PROSITE" id="PS50109">
    <property type="entry name" value="HIS_KIN"/>
    <property type="match status" value="1"/>
</dbReference>
<dbReference type="InterPro" id="IPR003661">
    <property type="entry name" value="HisK_dim/P_dom"/>
</dbReference>
<keyword evidence="4" id="KW-0597">Phosphoprotein</keyword>
<dbReference type="InterPro" id="IPR052023">
    <property type="entry name" value="Histidine_kinase_KdpD"/>
</dbReference>
<dbReference type="InterPro" id="IPR036890">
    <property type="entry name" value="HATPase_C_sf"/>
</dbReference>
<dbReference type="InterPro" id="IPR025201">
    <property type="entry name" value="KdpD_TM"/>
</dbReference>
<accession>A0ABT2RR52</accession>
<dbReference type="InterPro" id="IPR003594">
    <property type="entry name" value="HATPase_dom"/>
</dbReference>
<dbReference type="InterPro" id="IPR005467">
    <property type="entry name" value="His_kinase_dom"/>
</dbReference>
<evidence type="ECO:0000256" key="3">
    <source>
        <dbReference type="ARBA" id="ARBA00012438"/>
    </source>
</evidence>
<organism evidence="15 16">
    <name type="scientific">Dorea acetigenes</name>
    <dbReference type="NCBI Taxonomy" id="2981787"/>
    <lineage>
        <taxon>Bacteria</taxon>
        <taxon>Bacillati</taxon>
        <taxon>Bacillota</taxon>
        <taxon>Clostridia</taxon>
        <taxon>Lachnospirales</taxon>
        <taxon>Lachnospiraceae</taxon>
        <taxon>Dorea</taxon>
    </lineage>
</organism>
<evidence type="ECO:0000259" key="14">
    <source>
        <dbReference type="PROSITE" id="PS50109"/>
    </source>
</evidence>
<keyword evidence="5" id="KW-0808">Transferase</keyword>
<evidence type="ECO:0000256" key="12">
    <source>
        <dbReference type="ARBA" id="ARBA00023136"/>
    </source>
</evidence>
<feature type="transmembrane region" description="Helical" evidence="13">
    <location>
        <begin position="88"/>
        <end position="107"/>
    </location>
</feature>
<keyword evidence="16" id="KW-1185">Reference proteome</keyword>
<dbReference type="EC" id="2.7.13.3" evidence="3"/>
<evidence type="ECO:0000256" key="11">
    <source>
        <dbReference type="ARBA" id="ARBA00023012"/>
    </source>
</evidence>
<protein>
    <recommendedName>
        <fullName evidence="3">histidine kinase</fullName>
        <ecNumber evidence="3">2.7.13.3</ecNumber>
    </recommendedName>
</protein>
<evidence type="ECO:0000256" key="4">
    <source>
        <dbReference type="ARBA" id="ARBA00022553"/>
    </source>
</evidence>
<evidence type="ECO:0000256" key="6">
    <source>
        <dbReference type="ARBA" id="ARBA00022692"/>
    </source>
</evidence>
<keyword evidence="12 13" id="KW-0472">Membrane</keyword>
<dbReference type="EMBL" id="JAOQJU010000029">
    <property type="protein sequence ID" value="MCU6687903.1"/>
    <property type="molecule type" value="Genomic_DNA"/>
</dbReference>
<dbReference type="InterPro" id="IPR038318">
    <property type="entry name" value="KdpD_sf"/>
</dbReference>
<evidence type="ECO:0000313" key="15">
    <source>
        <dbReference type="EMBL" id="MCU6687903.1"/>
    </source>
</evidence>
<dbReference type="Pfam" id="PF00512">
    <property type="entry name" value="HisKA"/>
    <property type="match status" value="1"/>
</dbReference>
<dbReference type="PRINTS" id="PR00344">
    <property type="entry name" value="BCTRLSENSOR"/>
</dbReference>